<proteinExistence type="predicted"/>
<dbReference type="SMART" id="SM00283">
    <property type="entry name" value="MA"/>
    <property type="match status" value="1"/>
</dbReference>
<comment type="subcellular location">
    <subcellularLocation>
        <location evidence="1">Membrane</location>
    </subcellularLocation>
</comment>
<dbReference type="OrthoDB" id="9765653at2"/>
<gene>
    <name evidence="7" type="ORF">EES38_02060</name>
</gene>
<name>A0A3N9TKP5_9VIBR</name>
<keyword evidence="8" id="KW-1185">Reference proteome</keyword>
<dbReference type="PROSITE" id="PS50111">
    <property type="entry name" value="CHEMOTAXIS_TRANSDUC_2"/>
    <property type="match status" value="1"/>
</dbReference>
<evidence type="ECO:0000256" key="4">
    <source>
        <dbReference type="SAM" id="Coils"/>
    </source>
</evidence>
<dbReference type="Proteomes" id="UP000281112">
    <property type="component" value="Unassembled WGS sequence"/>
</dbReference>
<dbReference type="AlphaFoldDB" id="A0A3N9TKP5"/>
<feature type="domain" description="Methyl-accepting transducer" evidence="6">
    <location>
        <begin position="115"/>
        <end position="338"/>
    </location>
</feature>
<evidence type="ECO:0000259" key="6">
    <source>
        <dbReference type="PROSITE" id="PS50111"/>
    </source>
</evidence>
<keyword evidence="4" id="KW-0175">Coiled coil</keyword>
<accession>A0A3N9TKP5</accession>
<organism evidence="7 8">
    <name type="scientific">Vibrio viridaestus</name>
    <dbReference type="NCBI Taxonomy" id="2487322"/>
    <lineage>
        <taxon>Bacteria</taxon>
        <taxon>Pseudomonadati</taxon>
        <taxon>Pseudomonadota</taxon>
        <taxon>Gammaproteobacteria</taxon>
        <taxon>Vibrionales</taxon>
        <taxon>Vibrionaceae</taxon>
        <taxon>Vibrio</taxon>
    </lineage>
</organism>
<dbReference type="EMBL" id="RJVQ01000001">
    <property type="protein sequence ID" value="RQW64847.1"/>
    <property type="molecule type" value="Genomic_DNA"/>
</dbReference>
<evidence type="ECO:0000256" key="2">
    <source>
        <dbReference type="ARBA" id="ARBA00023224"/>
    </source>
</evidence>
<feature type="transmembrane region" description="Helical" evidence="5">
    <location>
        <begin position="43"/>
        <end position="63"/>
    </location>
</feature>
<reference evidence="7 8" key="1">
    <citation type="submission" date="2018-11" db="EMBL/GenBank/DDBJ databases">
        <title>Vibrio LJC006 sp. nov., isolated from seawater during the bloom of the enteromorpha.</title>
        <authorList>
            <person name="Liang J."/>
        </authorList>
    </citation>
    <scope>NUCLEOTIDE SEQUENCE [LARGE SCALE GENOMIC DNA]</scope>
    <source>
        <strain evidence="7 8">LJC006</strain>
    </source>
</reference>
<dbReference type="Pfam" id="PF00015">
    <property type="entry name" value="MCPsignal"/>
    <property type="match status" value="1"/>
</dbReference>
<keyword evidence="5" id="KW-0812">Transmembrane</keyword>
<comment type="caution">
    <text evidence="7">The sequence shown here is derived from an EMBL/GenBank/DDBJ whole genome shotgun (WGS) entry which is preliminary data.</text>
</comment>
<dbReference type="GO" id="GO:0006935">
    <property type="term" value="P:chemotaxis"/>
    <property type="evidence" value="ECO:0007669"/>
    <property type="project" value="UniProtKB-ARBA"/>
</dbReference>
<evidence type="ECO:0000256" key="1">
    <source>
        <dbReference type="ARBA" id="ARBA00004370"/>
    </source>
</evidence>
<dbReference type="GO" id="GO:0016020">
    <property type="term" value="C:membrane"/>
    <property type="evidence" value="ECO:0007669"/>
    <property type="project" value="UniProtKB-SubCell"/>
</dbReference>
<feature type="coiled-coil region" evidence="4">
    <location>
        <begin position="98"/>
        <end position="157"/>
    </location>
</feature>
<dbReference type="SUPFAM" id="SSF58104">
    <property type="entry name" value="Methyl-accepting chemotaxis protein (MCP) signaling domain"/>
    <property type="match status" value="1"/>
</dbReference>
<evidence type="ECO:0000256" key="3">
    <source>
        <dbReference type="PROSITE-ProRule" id="PRU00284"/>
    </source>
</evidence>
<dbReference type="PANTHER" id="PTHR32089:SF112">
    <property type="entry name" value="LYSOZYME-LIKE PROTEIN-RELATED"/>
    <property type="match status" value="1"/>
</dbReference>
<evidence type="ECO:0000256" key="5">
    <source>
        <dbReference type="SAM" id="Phobius"/>
    </source>
</evidence>
<sequence length="338" mass="37057">MLYHKEIKMNFRASVFRKLLILDAGMILALFVVFLMLQFLPSIGLTITIISVAIAINAVVALGDFQRAVDSINQEICTKTISQKGFSSYGVDGLKSRVDSLLNQYSDALQAEQEAKQQAVNYEAEIQVLERDYQNQATRLSATVDSAEQKLEQLTGSVQVILGEFDVLAEKSVVVQKGVEASYQNLVNSAVATKNDADFIRGFKGQIEQLGTSVLVISELALEISDISDQTNLLALNAAIEAARAGEQGRGFAVVADEVRNLATRARLSSSKIEQSIESIVKEAQSSAEAMQRISGNVDQAVVYTNAEKESVGKIEQKACELNEQLRELTQRLRTQFI</sequence>
<evidence type="ECO:0000313" key="8">
    <source>
        <dbReference type="Proteomes" id="UP000281112"/>
    </source>
</evidence>
<keyword evidence="2 3" id="KW-0807">Transducer</keyword>
<dbReference type="PANTHER" id="PTHR32089">
    <property type="entry name" value="METHYL-ACCEPTING CHEMOTAXIS PROTEIN MCPB"/>
    <property type="match status" value="1"/>
</dbReference>
<protein>
    <recommendedName>
        <fullName evidence="6">Methyl-accepting transducer domain-containing protein</fullName>
    </recommendedName>
</protein>
<dbReference type="InterPro" id="IPR004089">
    <property type="entry name" value="MCPsignal_dom"/>
</dbReference>
<dbReference type="Gene3D" id="1.10.287.950">
    <property type="entry name" value="Methyl-accepting chemotaxis protein"/>
    <property type="match status" value="1"/>
</dbReference>
<keyword evidence="5" id="KW-0472">Membrane</keyword>
<evidence type="ECO:0000313" key="7">
    <source>
        <dbReference type="EMBL" id="RQW64847.1"/>
    </source>
</evidence>
<keyword evidence="5" id="KW-1133">Transmembrane helix</keyword>
<dbReference type="GO" id="GO:0007165">
    <property type="term" value="P:signal transduction"/>
    <property type="evidence" value="ECO:0007669"/>
    <property type="project" value="UniProtKB-KW"/>
</dbReference>
<feature type="transmembrane region" description="Helical" evidence="5">
    <location>
        <begin position="20"/>
        <end position="37"/>
    </location>
</feature>